<sequence length="116" mass="12574">MKNQRISLVCIITLAALFSCKKKDPEPDCGCDGPTVLILKNTRASHEGAGIFTFTHPVNLAKITAIACSPDSIWTKSASSDIPNYTIAGNLKKECFFGPTNMVVFPAIEITEIKKD</sequence>
<dbReference type="RefSeq" id="WP_090152941.1">
    <property type="nucleotide sequence ID" value="NZ_FNAN01000010.1"/>
</dbReference>
<evidence type="ECO:0000313" key="1">
    <source>
        <dbReference type="EMBL" id="SDF40270.1"/>
    </source>
</evidence>
<dbReference type="EMBL" id="FNAN01000010">
    <property type="protein sequence ID" value="SDF40270.1"/>
    <property type="molecule type" value="Genomic_DNA"/>
</dbReference>
<proteinExistence type="predicted"/>
<dbReference type="Proteomes" id="UP000198748">
    <property type="component" value="Unassembled WGS sequence"/>
</dbReference>
<dbReference type="OrthoDB" id="964888at2"/>
<evidence type="ECO:0008006" key="3">
    <source>
        <dbReference type="Google" id="ProtNLM"/>
    </source>
</evidence>
<organism evidence="1 2">
    <name type="scientific">Dyadobacter soli</name>
    <dbReference type="NCBI Taxonomy" id="659014"/>
    <lineage>
        <taxon>Bacteria</taxon>
        <taxon>Pseudomonadati</taxon>
        <taxon>Bacteroidota</taxon>
        <taxon>Cytophagia</taxon>
        <taxon>Cytophagales</taxon>
        <taxon>Spirosomataceae</taxon>
        <taxon>Dyadobacter</taxon>
    </lineage>
</organism>
<protein>
    <recommendedName>
        <fullName evidence="3">Lipoprotein</fullName>
    </recommendedName>
</protein>
<evidence type="ECO:0000313" key="2">
    <source>
        <dbReference type="Proteomes" id="UP000198748"/>
    </source>
</evidence>
<keyword evidence="2" id="KW-1185">Reference proteome</keyword>
<dbReference type="STRING" id="659014.SAMN04487996_110209"/>
<reference evidence="2" key="1">
    <citation type="submission" date="2016-10" db="EMBL/GenBank/DDBJ databases">
        <authorList>
            <person name="Varghese N."/>
            <person name="Submissions S."/>
        </authorList>
    </citation>
    <scope>NUCLEOTIDE SEQUENCE [LARGE SCALE GENOMIC DNA]</scope>
    <source>
        <strain evidence="2">DSM 25329</strain>
    </source>
</reference>
<accession>A0A1G7KTL2</accession>
<dbReference type="AlphaFoldDB" id="A0A1G7KTL2"/>
<dbReference type="PROSITE" id="PS51257">
    <property type="entry name" value="PROKAR_LIPOPROTEIN"/>
    <property type="match status" value="1"/>
</dbReference>
<name>A0A1G7KTL2_9BACT</name>
<gene>
    <name evidence="1" type="ORF">SAMN04487996_110209</name>
</gene>